<evidence type="ECO:0000259" key="3">
    <source>
        <dbReference type="Pfam" id="PF13538"/>
    </source>
</evidence>
<dbReference type="EMBL" id="JACNLL010000047">
    <property type="protein sequence ID" value="MBC8199362.1"/>
    <property type="molecule type" value="Genomic_DNA"/>
</dbReference>
<dbReference type="CDD" id="cd17933">
    <property type="entry name" value="DEXSc_RecD-like"/>
    <property type="match status" value="1"/>
</dbReference>
<dbReference type="InterPro" id="IPR050534">
    <property type="entry name" value="Coronavir_polyprotein_1ab"/>
</dbReference>
<organism evidence="4 5">
    <name type="scientific">Candidatus Desulfaltia bathyphila</name>
    <dbReference type="NCBI Taxonomy" id="2841697"/>
    <lineage>
        <taxon>Bacteria</taxon>
        <taxon>Pseudomonadati</taxon>
        <taxon>Thermodesulfobacteriota</taxon>
        <taxon>Desulfobacteria</taxon>
        <taxon>Desulfobacterales</taxon>
        <taxon>Desulfobacterales incertae sedis</taxon>
        <taxon>Candidatus Desulfaltia</taxon>
    </lineage>
</organism>
<dbReference type="NCBIfam" id="TIGR01447">
    <property type="entry name" value="recD"/>
    <property type="match status" value="1"/>
</dbReference>
<dbReference type="PANTHER" id="PTHR43788:SF6">
    <property type="entry name" value="DNA HELICASE B"/>
    <property type="match status" value="1"/>
</dbReference>
<sequence length="636" mass="72446">MNRELLHKETHPFFGDTELSALDFMTIRDLCELGGYQNDLPLFAVLTAMFSTLQEGSLCLNIDKNSLSDKLQLFMESKKAKQISAQFLSGFAENRYNNLISKNIDTYLPLIAYESKEKKLLYFQKFFFHESRLKHRLKAFLRTRESCKLSGKKEKEILKEIFSDNLAIRVSKQGTPVEKDQDQVKALRLALGSQFAIISGGPGTGKTSVMVNILRCFVRAGIEPRQIILAAPTGRAAQRMTEAIHSQINSIKIPCPEDIELLNLTGSTLHRILRYKTYSHDFHYRDTNPLPASVVIIDEVSMVDVVMMERFLSAIDPAKTRLVLLGDKDQLPSVEAGAVFAEMIPDETKDSIFKNRLIVLKKVYRSGANLLHLAKQINQGKCPEYSPVSLGSALLLKQDSWSFVLPDDNINKWKKQLRLWVEHHYLGRINKDNKSYKELILEAVKLDADSLASSGDGRDILSRIFSGIEKARILTLLRKGVYGCSWINSIIAQYLSFELEPLTRIRKDIFAGAIIMITQNDYSKKLFNGDVGVAIKNIDGNYRVFFKRFGSHIFFDMDFLPKWEPGFAVTVHKSQGTEFDDVLLVLPDNEKHRLLTREIIYTGFTRAKKRVILYGIEPAFKTALQRKIERKSGLTW</sequence>
<dbReference type="Pfam" id="PF13538">
    <property type="entry name" value="UvrD_C_2"/>
    <property type="match status" value="1"/>
</dbReference>
<dbReference type="GO" id="GO:0006302">
    <property type="term" value="P:double-strand break repair"/>
    <property type="evidence" value="ECO:0007669"/>
    <property type="project" value="InterPro"/>
</dbReference>
<dbReference type="Pfam" id="PF13245">
    <property type="entry name" value="AAA_19"/>
    <property type="match status" value="1"/>
</dbReference>
<dbReference type="SUPFAM" id="SSF52540">
    <property type="entry name" value="P-loop containing nucleoside triphosphate hydrolases"/>
    <property type="match status" value="1"/>
</dbReference>
<dbReference type="EC" id="3.1.11.5" evidence="4"/>
<reference evidence="4 5" key="1">
    <citation type="submission" date="2020-08" db="EMBL/GenBank/DDBJ databases">
        <title>Bridging the membrane lipid divide: bacteria of the FCB group superphylum have the potential to synthesize archaeal ether lipids.</title>
        <authorList>
            <person name="Villanueva L."/>
            <person name="Von Meijenfeldt F.A.B."/>
            <person name="Westbye A.B."/>
            <person name="Yadav S."/>
            <person name="Hopmans E.C."/>
            <person name="Dutilh B.E."/>
            <person name="Sinninghe Damste J.S."/>
        </authorList>
    </citation>
    <scope>NUCLEOTIDE SEQUENCE [LARGE SCALE GENOMIC DNA]</scope>
    <source>
        <strain evidence="4">NIOZ-UU82</strain>
    </source>
</reference>
<dbReference type="InterPro" id="IPR006344">
    <property type="entry name" value="RecD"/>
</dbReference>
<dbReference type="InterPro" id="IPR027417">
    <property type="entry name" value="P-loop_NTPase"/>
</dbReference>
<dbReference type="HAMAP" id="MF_01487">
    <property type="entry name" value="RecD"/>
    <property type="match status" value="1"/>
</dbReference>
<keyword evidence="2" id="KW-0067">ATP-binding</keyword>
<protein>
    <submittedName>
        <fullName evidence="4">Exodeoxyribonuclease V subunit alpha</fullName>
        <ecNumber evidence="4">3.1.11.5</ecNumber>
    </submittedName>
</protein>
<dbReference type="Proteomes" id="UP000603545">
    <property type="component" value="Unassembled WGS sequence"/>
</dbReference>
<keyword evidence="4" id="KW-0378">Hydrolase</keyword>
<comment type="caution">
    <text evidence="4">The sequence shown here is derived from an EMBL/GenBank/DDBJ whole genome shotgun (WGS) entry which is preliminary data.</text>
</comment>
<dbReference type="GO" id="GO:0008854">
    <property type="term" value="F:exodeoxyribonuclease V activity"/>
    <property type="evidence" value="ECO:0007669"/>
    <property type="project" value="UniProtKB-EC"/>
</dbReference>
<dbReference type="AlphaFoldDB" id="A0A8J6T6T6"/>
<dbReference type="InterPro" id="IPR027785">
    <property type="entry name" value="UvrD-like_helicase_C"/>
</dbReference>
<gene>
    <name evidence="4" type="primary">recD</name>
    <name evidence="4" type="ORF">H8E80_04860</name>
</gene>
<dbReference type="GO" id="GO:0003678">
    <property type="term" value="F:DNA helicase activity"/>
    <property type="evidence" value="ECO:0007669"/>
    <property type="project" value="UniProtKB-ARBA"/>
</dbReference>
<feature type="domain" description="UvrD-like helicase C-terminal" evidence="3">
    <location>
        <begin position="566"/>
        <end position="614"/>
    </location>
</feature>
<dbReference type="GO" id="GO:0005524">
    <property type="term" value="F:ATP binding"/>
    <property type="evidence" value="ECO:0007669"/>
    <property type="project" value="UniProtKB-KW"/>
</dbReference>
<accession>A0A8J6T6T6</accession>
<evidence type="ECO:0000256" key="1">
    <source>
        <dbReference type="ARBA" id="ARBA00022741"/>
    </source>
</evidence>
<evidence type="ECO:0000313" key="4">
    <source>
        <dbReference type="EMBL" id="MBC8199362.1"/>
    </source>
</evidence>
<dbReference type="GO" id="GO:0006310">
    <property type="term" value="P:DNA recombination"/>
    <property type="evidence" value="ECO:0007669"/>
    <property type="project" value="InterPro"/>
</dbReference>
<name>A0A8J6T6T6_9BACT</name>
<evidence type="ECO:0000256" key="2">
    <source>
        <dbReference type="ARBA" id="ARBA00022840"/>
    </source>
</evidence>
<keyword evidence="1" id="KW-0547">Nucleotide-binding</keyword>
<dbReference type="Gene3D" id="3.40.50.300">
    <property type="entry name" value="P-loop containing nucleotide triphosphate hydrolases"/>
    <property type="match status" value="2"/>
</dbReference>
<dbReference type="CDD" id="cd18809">
    <property type="entry name" value="SF1_C_RecD"/>
    <property type="match status" value="1"/>
</dbReference>
<proteinExistence type="inferred from homology"/>
<dbReference type="PANTHER" id="PTHR43788">
    <property type="entry name" value="DNA2/NAM7 HELICASE FAMILY MEMBER"/>
    <property type="match status" value="1"/>
</dbReference>
<evidence type="ECO:0000313" key="5">
    <source>
        <dbReference type="Proteomes" id="UP000603545"/>
    </source>
</evidence>
<dbReference type="Gene3D" id="2.30.30.940">
    <property type="match status" value="1"/>
</dbReference>
<dbReference type="GO" id="GO:0009338">
    <property type="term" value="C:exodeoxyribonuclease V complex"/>
    <property type="evidence" value="ECO:0007669"/>
    <property type="project" value="InterPro"/>
</dbReference>